<evidence type="ECO:0000256" key="8">
    <source>
        <dbReference type="ARBA" id="ARBA00022927"/>
    </source>
</evidence>
<keyword evidence="13" id="KW-1185">Reference proteome</keyword>
<dbReference type="KEGG" id="bgok:Pr1d_03130"/>
<keyword evidence="12" id="KW-0969">Cilium</keyword>
<dbReference type="InterPro" id="IPR012823">
    <property type="entry name" value="Flagell_FliJ"/>
</dbReference>
<proteinExistence type="inferred from homology"/>
<dbReference type="GO" id="GO:0071973">
    <property type="term" value="P:bacterial-type flagellum-dependent cell motility"/>
    <property type="evidence" value="ECO:0007669"/>
    <property type="project" value="InterPro"/>
</dbReference>
<evidence type="ECO:0000256" key="3">
    <source>
        <dbReference type="ARBA" id="ARBA00020392"/>
    </source>
</evidence>
<keyword evidence="7" id="KW-1005">Bacterial flagellum biogenesis</keyword>
<evidence type="ECO:0000313" key="12">
    <source>
        <dbReference type="EMBL" id="QEG33052.1"/>
    </source>
</evidence>
<dbReference type="OrthoDB" id="276520at2"/>
<dbReference type="NCBIfam" id="TIGR02473">
    <property type="entry name" value="flagell_FliJ"/>
    <property type="match status" value="1"/>
</dbReference>
<dbReference type="AlphaFoldDB" id="A0A5B9Q6K6"/>
<keyword evidence="12" id="KW-0966">Cell projection</keyword>
<gene>
    <name evidence="12" type="ORF">Pr1d_03130</name>
</gene>
<comment type="subcellular location">
    <subcellularLocation>
        <location evidence="1">Cell membrane</location>
        <topology evidence="1">Peripheral membrane protein</topology>
        <orientation evidence="1">Cytoplasmic side</orientation>
    </subcellularLocation>
</comment>
<evidence type="ECO:0000256" key="5">
    <source>
        <dbReference type="ARBA" id="ARBA00022475"/>
    </source>
</evidence>
<keyword evidence="9" id="KW-0472">Membrane</keyword>
<dbReference type="Gene3D" id="1.10.287.1700">
    <property type="match status" value="1"/>
</dbReference>
<keyword evidence="11" id="KW-0175">Coiled coil</keyword>
<keyword evidence="8" id="KW-0653">Protein transport</keyword>
<evidence type="ECO:0000256" key="10">
    <source>
        <dbReference type="ARBA" id="ARBA00023225"/>
    </source>
</evidence>
<dbReference type="EMBL" id="CP042913">
    <property type="protein sequence ID" value="QEG33052.1"/>
    <property type="molecule type" value="Genomic_DNA"/>
</dbReference>
<keyword evidence="5" id="KW-1003">Cell membrane</keyword>
<dbReference type="Proteomes" id="UP000323917">
    <property type="component" value="Chromosome"/>
</dbReference>
<evidence type="ECO:0000313" key="13">
    <source>
        <dbReference type="Proteomes" id="UP000323917"/>
    </source>
</evidence>
<protein>
    <recommendedName>
        <fullName evidence="3">Flagellar FliJ protein</fullName>
    </recommendedName>
</protein>
<reference evidence="12 13" key="1">
    <citation type="submission" date="2019-08" db="EMBL/GenBank/DDBJ databases">
        <title>Deep-cultivation of Planctomycetes and their phenomic and genomic characterization uncovers novel biology.</title>
        <authorList>
            <person name="Wiegand S."/>
            <person name="Jogler M."/>
            <person name="Boedeker C."/>
            <person name="Pinto D."/>
            <person name="Vollmers J."/>
            <person name="Rivas-Marin E."/>
            <person name="Kohn T."/>
            <person name="Peeters S.H."/>
            <person name="Heuer A."/>
            <person name="Rast P."/>
            <person name="Oberbeckmann S."/>
            <person name="Bunk B."/>
            <person name="Jeske O."/>
            <person name="Meyerdierks A."/>
            <person name="Storesund J.E."/>
            <person name="Kallscheuer N."/>
            <person name="Luecker S."/>
            <person name="Lage O.M."/>
            <person name="Pohl T."/>
            <person name="Merkel B.J."/>
            <person name="Hornburger P."/>
            <person name="Mueller R.-W."/>
            <person name="Bruemmer F."/>
            <person name="Labrenz M."/>
            <person name="Spormann A.M."/>
            <person name="Op den Camp H."/>
            <person name="Overmann J."/>
            <person name="Amann R."/>
            <person name="Jetten M.S.M."/>
            <person name="Mascher T."/>
            <person name="Medema M.H."/>
            <person name="Devos D.P."/>
            <person name="Kaster A.-K."/>
            <person name="Ovreas L."/>
            <person name="Rohde M."/>
            <person name="Galperin M.Y."/>
            <person name="Jogler C."/>
        </authorList>
    </citation>
    <scope>NUCLEOTIDE SEQUENCE [LARGE SCALE GENOMIC DNA]</scope>
    <source>
        <strain evidence="12 13">Pr1d</strain>
    </source>
</reference>
<dbReference type="InterPro" id="IPR053716">
    <property type="entry name" value="Flag_assembly_chemotaxis_eff"/>
</dbReference>
<evidence type="ECO:0000256" key="11">
    <source>
        <dbReference type="SAM" id="Coils"/>
    </source>
</evidence>
<evidence type="ECO:0000256" key="6">
    <source>
        <dbReference type="ARBA" id="ARBA00022500"/>
    </source>
</evidence>
<dbReference type="Pfam" id="PF02050">
    <property type="entry name" value="FliJ"/>
    <property type="match status" value="1"/>
</dbReference>
<keyword evidence="4" id="KW-0813">Transport</keyword>
<sequence>MTRFHFRLATLQKLREIHRDELRMKLAEAIQAQQILEQQIGQVDGELAELEASRRKAVAGGAVDVNGLLTAQRYHAVLLAQRKTMCDQSRLLAEESETRRQAVVEADRQVRVLEKLCDRQRDEHERKQQLAEAKLMDEVASRCQQEGSVCPL</sequence>
<evidence type="ECO:0000256" key="2">
    <source>
        <dbReference type="ARBA" id="ARBA00010004"/>
    </source>
</evidence>
<feature type="coiled-coil region" evidence="11">
    <location>
        <begin position="19"/>
        <end position="53"/>
    </location>
</feature>
<evidence type="ECO:0000256" key="1">
    <source>
        <dbReference type="ARBA" id="ARBA00004413"/>
    </source>
</evidence>
<dbReference type="RefSeq" id="WP_148071862.1">
    <property type="nucleotide sequence ID" value="NZ_CP042913.1"/>
</dbReference>
<keyword evidence="10" id="KW-1006">Bacterial flagellum protein export</keyword>
<name>A0A5B9Q6K6_9BACT</name>
<dbReference type="GO" id="GO:0015031">
    <property type="term" value="P:protein transport"/>
    <property type="evidence" value="ECO:0007669"/>
    <property type="project" value="UniProtKB-KW"/>
</dbReference>
<dbReference type="GO" id="GO:0005886">
    <property type="term" value="C:plasma membrane"/>
    <property type="evidence" value="ECO:0007669"/>
    <property type="project" value="UniProtKB-SubCell"/>
</dbReference>
<keyword evidence="12" id="KW-0282">Flagellum</keyword>
<dbReference type="GO" id="GO:0044781">
    <property type="term" value="P:bacterial-type flagellum organization"/>
    <property type="evidence" value="ECO:0007669"/>
    <property type="project" value="UniProtKB-KW"/>
</dbReference>
<evidence type="ECO:0000256" key="4">
    <source>
        <dbReference type="ARBA" id="ARBA00022448"/>
    </source>
</evidence>
<comment type="similarity">
    <text evidence="2">Belongs to the FliJ family.</text>
</comment>
<keyword evidence="6" id="KW-0145">Chemotaxis</keyword>
<dbReference type="GO" id="GO:0006935">
    <property type="term" value="P:chemotaxis"/>
    <property type="evidence" value="ECO:0007669"/>
    <property type="project" value="UniProtKB-KW"/>
</dbReference>
<evidence type="ECO:0000256" key="9">
    <source>
        <dbReference type="ARBA" id="ARBA00023136"/>
    </source>
</evidence>
<accession>A0A5B9Q6K6</accession>
<evidence type="ECO:0000256" key="7">
    <source>
        <dbReference type="ARBA" id="ARBA00022795"/>
    </source>
</evidence>
<dbReference type="GO" id="GO:0009288">
    <property type="term" value="C:bacterial-type flagellum"/>
    <property type="evidence" value="ECO:0007669"/>
    <property type="project" value="InterPro"/>
</dbReference>
<organism evidence="12 13">
    <name type="scientific">Bythopirellula goksoeyrii</name>
    <dbReference type="NCBI Taxonomy" id="1400387"/>
    <lineage>
        <taxon>Bacteria</taxon>
        <taxon>Pseudomonadati</taxon>
        <taxon>Planctomycetota</taxon>
        <taxon>Planctomycetia</taxon>
        <taxon>Pirellulales</taxon>
        <taxon>Lacipirellulaceae</taxon>
        <taxon>Bythopirellula</taxon>
    </lineage>
</organism>